<dbReference type="InterPro" id="IPR018201">
    <property type="entry name" value="Ketoacyl_synth_AS"/>
</dbReference>
<dbReference type="GO" id="GO:0004312">
    <property type="term" value="F:fatty acid synthase activity"/>
    <property type="evidence" value="ECO:0007669"/>
    <property type="project" value="TreeGrafter"/>
</dbReference>
<keyword evidence="1" id="KW-0596">Phosphopantetheine</keyword>
<dbReference type="CDD" id="cd00833">
    <property type="entry name" value="PKS"/>
    <property type="match status" value="1"/>
</dbReference>
<dbReference type="Gene3D" id="3.40.47.10">
    <property type="match status" value="1"/>
</dbReference>
<protein>
    <submittedName>
        <fullName evidence="5">EryA protein</fullName>
    </submittedName>
</protein>
<dbReference type="OrthoDB" id="329835at2759"/>
<keyword evidence="2" id="KW-0597">Phosphoprotein</keyword>
<dbReference type="SMART" id="SM00825">
    <property type="entry name" value="PKS_KS"/>
    <property type="match status" value="1"/>
</dbReference>
<accession>A0A812WM01</accession>
<evidence type="ECO:0000313" key="5">
    <source>
        <dbReference type="EMBL" id="CAE7684285.1"/>
    </source>
</evidence>
<proteinExistence type="predicted"/>
<comment type="caution">
    <text evidence="5">The sequence shown here is derived from an EMBL/GenBank/DDBJ whole genome shotgun (WGS) entry which is preliminary data.</text>
</comment>
<dbReference type="GO" id="GO:0004315">
    <property type="term" value="F:3-oxoacyl-[acyl-carrier-protein] synthase activity"/>
    <property type="evidence" value="ECO:0007669"/>
    <property type="project" value="InterPro"/>
</dbReference>
<dbReference type="InterPro" id="IPR050091">
    <property type="entry name" value="PKS_NRPS_Biosynth_Enz"/>
</dbReference>
<dbReference type="PROSITE" id="PS52004">
    <property type="entry name" value="KS3_2"/>
    <property type="match status" value="1"/>
</dbReference>
<dbReference type="AlphaFoldDB" id="A0A812WM01"/>
<dbReference type="EMBL" id="CAJNIZ010044289">
    <property type="protein sequence ID" value="CAE7684285.1"/>
    <property type="molecule type" value="Genomic_DNA"/>
</dbReference>
<dbReference type="InterPro" id="IPR020841">
    <property type="entry name" value="PKS_Beta-ketoAc_synthase_dom"/>
</dbReference>
<dbReference type="Pfam" id="PF00109">
    <property type="entry name" value="ketoacyl-synt"/>
    <property type="match status" value="1"/>
</dbReference>
<keyword evidence="3" id="KW-0808">Transferase</keyword>
<evidence type="ECO:0000259" key="4">
    <source>
        <dbReference type="PROSITE" id="PS52004"/>
    </source>
</evidence>
<reference evidence="5" key="1">
    <citation type="submission" date="2021-02" db="EMBL/GenBank/DDBJ databases">
        <authorList>
            <person name="Dougan E. K."/>
            <person name="Rhodes N."/>
            <person name="Thang M."/>
            <person name="Chan C."/>
        </authorList>
    </citation>
    <scope>NUCLEOTIDE SEQUENCE</scope>
</reference>
<sequence>VHESSTGADPSVEVKLEPLWRLKIELPPTLLFDHPTINDMVDNGIALLSKRPMTPVGDGVPAPTAQGPVTHHVIVSTSCQFPGGASSLKRYWDMLGDKKDAVIEVPLSRWDHELYFSKEPQEGKTYARHAGFVEGTDLFDVNYFGLGTAEARTTDPQQRMLLGAAYDALRGDGYDKSLLQNNPLGVFTALSNMEWFQLVVPKAGVYTGPGVSSAIAANRISYVFGLKGPSMTIDTACSSSLSALHAALRSLEASWQSISARGVARYGSSGKTHVCGRADDPMEYVVPCFQPPRHFFVPGDLVLLAVKLQVLHGPSSFVLRSVAGMLSPDGRCKTFDATADGTLAVCGEPSDLMFILGTRVGFLAVRLHPGRRCWRHAVEVLGRC</sequence>
<dbReference type="SUPFAM" id="SSF53901">
    <property type="entry name" value="Thiolase-like"/>
    <property type="match status" value="1"/>
</dbReference>
<dbReference type="PANTHER" id="PTHR43775">
    <property type="entry name" value="FATTY ACID SYNTHASE"/>
    <property type="match status" value="1"/>
</dbReference>
<organism evidence="5 6">
    <name type="scientific">Symbiodinium pilosum</name>
    <name type="common">Dinoflagellate</name>
    <dbReference type="NCBI Taxonomy" id="2952"/>
    <lineage>
        <taxon>Eukaryota</taxon>
        <taxon>Sar</taxon>
        <taxon>Alveolata</taxon>
        <taxon>Dinophyceae</taxon>
        <taxon>Suessiales</taxon>
        <taxon>Symbiodiniaceae</taxon>
        <taxon>Symbiodinium</taxon>
    </lineage>
</organism>
<gene>
    <name evidence="5" type="primary">eryA</name>
    <name evidence="5" type="ORF">SPIL2461_LOCUS19108</name>
</gene>
<dbReference type="Proteomes" id="UP000649617">
    <property type="component" value="Unassembled WGS sequence"/>
</dbReference>
<name>A0A812WM01_SYMPI</name>
<evidence type="ECO:0000256" key="2">
    <source>
        <dbReference type="ARBA" id="ARBA00022553"/>
    </source>
</evidence>
<keyword evidence="6" id="KW-1185">Reference proteome</keyword>
<dbReference type="PROSITE" id="PS00606">
    <property type="entry name" value="KS3_1"/>
    <property type="match status" value="1"/>
</dbReference>
<dbReference type="GO" id="GO:0006633">
    <property type="term" value="P:fatty acid biosynthetic process"/>
    <property type="evidence" value="ECO:0007669"/>
    <property type="project" value="InterPro"/>
</dbReference>
<evidence type="ECO:0000313" key="6">
    <source>
        <dbReference type="Proteomes" id="UP000649617"/>
    </source>
</evidence>
<dbReference type="InterPro" id="IPR016039">
    <property type="entry name" value="Thiolase-like"/>
</dbReference>
<evidence type="ECO:0000256" key="1">
    <source>
        <dbReference type="ARBA" id="ARBA00022450"/>
    </source>
</evidence>
<feature type="non-terminal residue" evidence="5">
    <location>
        <position position="1"/>
    </location>
</feature>
<feature type="domain" description="Ketosynthase family 3 (KS3)" evidence="4">
    <location>
        <begin position="69"/>
        <end position="384"/>
    </location>
</feature>
<dbReference type="InterPro" id="IPR014030">
    <property type="entry name" value="Ketoacyl_synth_N"/>
</dbReference>
<evidence type="ECO:0000256" key="3">
    <source>
        <dbReference type="ARBA" id="ARBA00022679"/>
    </source>
</evidence>
<dbReference type="PANTHER" id="PTHR43775:SF37">
    <property type="entry name" value="SI:DKEY-61P9.11"/>
    <property type="match status" value="1"/>
</dbReference>